<evidence type="ECO:0000256" key="1">
    <source>
        <dbReference type="SAM" id="MobiDB-lite"/>
    </source>
</evidence>
<sequence length="46" mass="4871">MSVVSGQWSVPINSLPQLLKRVKGMGSQVSPSDDSCGVLPDRTLSI</sequence>
<gene>
    <name evidence="2" type="ORF">HGD76_08965</name>
</gene>
<reference evidence="2 3" key="1">
    <citation type="submission" date="2020-04" db="EMBL/GenBank/DDBJ databases">
        <title>Genome-Wide Identification of 5-Methylcytosine Sites in Bacterial Genomes By High-Throughput Sequencing of MspJI Restriction Fragments.</title>
        <authorList>
            <person name="Wu V."/>
        </authorList>
    </citation>
    <scope>NUCLEOTIDE SEQUENCE [LARGE SCALE GENOMIC DNA]</scope>
    <source>
        <strain evidence="2 3">CCAP 1403/13f</strain>
    </source>
</reference>
<accession>A0A6H2BYN7</accession>
<dbReference type="Proteomes" id="UP000502433">
    <property type="component" value="Chromosome"/>
</dbReference>
<proteinExistence type="predicted"/>
<dbReference type="RefSeq" id="WP_168695574.1">
    <property type="nucleotide sequence ID" value="NZ_CP051206.1"/>
</dbReference>
<dbReference type="KEGG" id="dfs:HGD76_08965"/>
<evidence type="ECO:0000313" key="3">
    <source>
        <dbReference type="Proteomes" id="UP000502433"/>
    </source>
</evidence>
<dbReference type="EMBL" id="CP051206">
    <property type="protein sequence ID" value="QJB44293.1"/>
    <property type="molecule type" value="Genomic_DNA"/>
</dbReference>
<organism evidence="2 3">
    <name type="scientific">Dolichospermum flos-aquae CCAP 1403/13F</name>
    <dbReference type="NCBI Taxonomy" id="315271"/>
    <lineage>
        <taxon>Bacteria</taxon>
        <taxon>Bacillati</taxon>
        <taxon>Cyanobacteriota</taxon>
        <taxon>Cyanophyceae</taxon>
        <taxon>Nostocales</taxon>
        <taxon>Aphanizomenonaceae</taxon>
        <taxon>Dolichospermum</taxon>
    </lineage>
</organism>
<protein>
    <submittedName>
        <fullName evidence="2">Uncharacterized protein</fullName>
    </submittedName>
</protein>
<evidence type="ECO:0000313" key="2">
    <source>
        <dbReference type="EMBL" id="QJB44293.1"/>
    </source>
</evidence>
<reference evidence="2 3" key="2">
    <citation type="submission" date="2020-04" db="EMBL/GenBank/DDBJ databases">
        <authorList>
            <person name="Fomenkov A."/>
            <person name="Anton B.P."/>
            <person name="Roberts R.J."/>
        </authorList>
    </citation>
    <scope>NUCLEOTIDE SEQUENCE [LARGE SCALE GENOMIC DNA]</scope>
    <source>
        <strain evidence="2 3">CCAP 1403/13f</strain>
    </source>
</reference>
<dbReference type="AlphaFoldDB" id="A0A6H2BYN7"/>
<feature type="region of interest" description="Disordered" evidence="1">
    <location>
        <begin position="26"/>
        <end position="46"/>
    </location>
</feature>
<name>A0A6H2BYN7_DOLFA</name>